<feature type="compositionally biased region" description="Polar residues" evidence="1">
    <location>
        <begin position="10"/>
        <end position="29"/>
    </location>
</feature>
<evidence type="ECO:0000313" key="2">
    <source>
        <dbReference type="EMBL" id="KAJ1349906.1"/>
    </source>
</evidence>
<dbReference type="Proteomes" id="UP001196413">
    <property type="component" value="Unassembled WGS sequence"/>
</dbReference>
<gene>
    <name evidence="2" type="ORF">KIN20_005582</name>
</gene>
<proteinExistence type="predicted"/>
<protein>
    <submittedName>
        <fullName evidence="2">Uncharacterized protein</fullName>
    </submittedName>
</protein>
<comment type="caution">
    <text evidence="2">The sequence shown here is derived from an EMBL/GenBank/DDBJ whole genome shotgun (WGS) entry which is preliminary data.</text>
</comment>
<reference evidence="2" key="1">
    <citation type="submission" date="2021-06" db="EMBL/GenBank/DDBJ databases">
        <title>Parelaphostrongylus tenuis whole genome reference sequence.</title>
        <authorList>
            <person name="Garwood T.J."/>
            <person name="Larsen P.A."/>
            <person name="Fountain-Jones N.M."/>
            <person name="Garbe J.R."/>
            <person name="Macchietto M.G."/>
            <person name="Kania S.A."/>
            <person name="Gerhold R.W."/>
            <person name="Richards J.E."/>
            <person name="Wolf T.M."/>
        </authorList>
    </citation>
    <scope>NUCLEOTIDE SEQUENCE</scope>
    <source>
        <strain evidence="2">MNPRO001-30</strain>
        <tissue evidence="2">Meninges</tissue>
    </source>
</reference>
<dbReference type="EMBL" id="JAHQIW010000772">
    <property type="protein sequence ID" value="KAJ1349906.1"/>
    <property type="molecule type" value="Genomic_DNA"/>
</dbReference>
<evidence type="ECO:0000256" key="1">
    <source>
        <dbReference type="SAM" id="MobiDB-lite"/>
    </source>
</evidence>
<name>A0AAD5MLE7_PARTN</name>
<evidence type="ECO:0000313" key="3">
    <source>
        <dbReference type="Proteomes" id="UP001196413"/>
    </source>
</evidence>
<organism evidence="2 3">
    <name type="scientific">Parelaphostrongylus tenuis</name>
    <name type="common">Meningeal worm</name>
    <dbReference type="NCBI Taxonomy" id="148309"/>
    <lineage>
        <taxon>Eukaryota</taxon>
        <taxon>Metazoa</taxon>
        <taxon>Ecdysozoa</taxon>
        <taxon>Nematoda</taxon>
        <taxon>Chromadorea</taxon>
        <taxon>Rhabditida</taxon>
        <taxon>Rhabditina</taxon>
        <taxon>Rhabditomorpha</taxon>
        <taxon>Strongyloidea</taxon>
        <taxon>Metastrongylidae</taxon>
        <taxon>Parelaphostrongylus</taxon>
    </lineage>
</organism>
<keyword evidence="3" id="KW-1185">Reference proteome</keyword>
<dbReference type="AlphaFoldDB" id="A0AAD5MLE7"/>
<accession>A0AAD5MLE7</accession>
<sequence>MTDHKDTEQNEMPGTLKSSNRQKSRSQPTGLERVKSLTRKLSAKSRGGMTIHINSMTIRDLQNVDHRRDSNSYLVLSGGAYLEPIAPPTTVFAGSGSNSD</sequence>
<feature type="region of interest" description="Disordered" evidence="1">
    <location>
        <begin position="1"/>
        <end position="48"/>
    </location>
</feature>